<dbReference type="AlphaFoldDB" id="A0A1N5ZRG3"/>
<accession>A0A1N5ZRG3</accession>
<evidence type="ECO:0000313" key="2">
    <source>
        <dbReference type="Proteomes" id="UP000185124"/>
    </source>
</evidence>
<protein>
    <submittedName>
        <fullName evidence="1">Uncharacterized protein</fullName>
    </submittedName>
</protein>
<dbReference type="RefSeq" id="WP_159451055.1">
    <property type="nucleotide sequence ID" value="NZ_FSQT01000002.1"/>
</dbReference>
<proteinExistence type="predicted"/>
<dbReference type="EMBL" id="FSQT01000002">
    <property type="protein sequence ID" value="SIN24379.1"/>
    <property type="molecule type" value="Genomic_DNA"/>
</dbReference>
<dbReference type="Proteomes" id="UP000185124">
    <property type="component" value="Unassembled WGS sequence"/>
</dbReference>
<reference evidence="2" key="1">
    <citation type="submission" date="2016-12" db="EMBL/GenBank/DDBJ databases">
        <authorList>
            <person name="Varghese N."/>
            <person name="Submissions S."/>
        </authorList>
    </citation>
    <scope>NUCLEOTIDE SEQUENCE [LARGE SCALE GENOMIC DNA]</scope>
    <source>
        <strain evidence="2">DSM 45599</strain>
    </source>
</reference>
<sequence>MVVTDELRRTAKSRRVRLSDGRLGAYGYASVGPARPGTFRSATVAGQH</sequence>
<name>A0A1N5ZRG3_9ACTN</name>
<gene>
    <name evidence="1" type="ORF">SAMN04489832_4326</name>
</gene>
<keyword evidence="2" id="KW-1185">Reference proteome</keyword>
<organism evidence="1 2">
    <name type="scientific">Micromonospora cremea</name>
    <dbReference type="NCBI Taxonomy" id="709881"/>
    <lineage>
        <taxon>Bacteria</taxon>
        <taxon>Bacillati</taxon>
        <taxon>Actinomycetota</taxon>
        <taxon>Actinomycetes</taxon>
        <taxon>Micromonosporales</taxon>
        <taxon>Micromonosporaceae</taxon>
        <taxon>Micromonospora</taxon>
    </lineage>
</organism>
<evidence type="ECO:0000313" key="1">
    <source>
        <dbReference type="EMBL" id="SIN24379.1"/>
    </source>
</evidence>